<organism evidence="1 2">
    <name type="scientific">Flavisolibacter tropicus</name>
    <dbReference type="NCBI Taxonomy" id="1492898"/>
    <lineage>
        <taxon>Bacteria</taxon>
        <taxon>Pseudomonadati</taxon>
        <taxon>Bacteroidota</taxon>
        <taxon>Chitinophagia</taxon>
        <taxon>Chitinophagales</taxon>
        <taxon>Chitinophagaceae</taxon>
        <taxon>Flavisolibacter</taxon>
    </lineage>
</organism>
<proteinExistence type="predicted"/>
<evidence type="ECO:0000313" key="1">
    <source>
        <dbReference type="EMBL" id="ANE52609.1"/>
    </source>
</evidence>
<dbReference type="KEGG" id="fla:SY85_21120"/>
<evidence type="ECO:0000313" key="2">
    <source>
        <dbReference type="Proteomes" id="UP000077177"/>
    </source>
</evidence>
<name>A0A172TZS6_9BACT</name>
<dbReference type="InterPro" id="IPR029074">
    <property type="entry name" value="Imm49"/>
</dbReference>
<dbReference type="PATRIC" id="fig|1492898.3.peg.4583"/>
<gene>
    <name evidence="1" type="ORF">SY85_21120</name>
</gene>
<keyword evidence="2" id="KW-1185">Reference proteome</keyword>
<dbReference type="Pfam" id="PF15575">
    <property type="entry name" value="Imm49"/>
    <property type="match status" value="1"/>
</dbReference>
<reference evidence="1" key="1">
    <citation type="journal article" date="2016" name="Int. J. Syst. Evol. Microbiol.">
        <title>Flavisolibacter tropicus sp. nov., isolated from tropical soil.</title>
        <authorList>
            <person name="Lee J.J."/>
            <person name="Kang M.S."/>
            <person name="Kim G.S."/>
            <person name="Lee C.S."/>
            <person name="Lim S."/>
            <person name="Lee J."/>
            <person name="Roh S.H."/>
            <person name="Kang H."/>
            <person name="Ha J.M."/>
            <person name="Bae S."/>
            <person name="Jung H.Y."/>
            <person name="Kim M.K."/>
        </authorList>
    </citation>
    <scope>NUCLEOTIDE SEQUENCE [LARGE SCALE GENOMIC DNA]</scope>
    <source>
        <strain evidence="1">LCS9</strain>
    </source>
</reference>
<sequence>MDLDKKYEFKQKLHAKIVEQFLGNPKHFSDVLWYNHETFALHSLMQGNLAEAKQHFYTCGKLDEYRIRSFNDRIFDYGINHVCYALLSDAHNFLKQYALLRYEKGKNAEAGMNEMITQGFSTIICNTIQLFILNDIKGIERNLNIIEEFTVKRDPFLALDLRFFQALHESNSQKMSETIEELVSPSVHKKRNTDSVLSNCISIPAIGYLKLAWLKGSEIIPQSSLLPKELLPVDPLPVYKDIYPFL</sequence>
<protein>
    <submittedName>
        <fullName evidence="1">Uncharacterized protein</fullName>
    </submittedName>
</protein>
<dbReference type="AlphaFoldDB" id="A0A172TZS6"/>
<accession>A0A172TZS6</accession>
<dbReference type="EMBL" id="CP011390">
    <property type="protein sequence ID" value="ANE52609.1"/>
    <property type="molecule type" value="Genomic_DNA"/>
</dbReference>
<dbReference type="Proteomes" id="UP000077177">
    <property type="component" value="Chromosome"/>
</dbReference>
<dbReference type="OrthoDB" id="1436963at2"/>
<dbReference type="RefSeq" id="WP_066407374.1">
    <property type="nucleotide sequence ID" value="NZ_CP011390.1"/>
</dbReference>